<name>A0ABW7LAW9_9BURK</name>
<dbReference type="InterPro" id="IPR032710">
    <property type="entry name" value="NTF2-like_dom_sf"/>
</dbReference>
<evidence type="ECO:0000256" key="6">
    <source>
        <dbReference type="SAM" id="Phobius"/>
    </source>
</evidence>
<organism evidence="8 9">
    <name type="scientific">Burkholderia semiarida</name>
    <dbReference type="NCBI Taxonomy" id="2843303"/>
    <lineage>
        <taxon>Bacteria</taxon>
        <taxon>Pseudomonadati</taxon>
        <taxon>Pseudomonadota</taxon>
        <taxon>Betaproteobacteria</taxon>
        <taxon>Burkholderiales</taxon>
        <taxon>Burkholderiaceae</taxon>
        <taxon>Burkholderia</taxon>
        <taxon>Burkholderia cepacia complex</taxon>
    </lineage>
</organism>
<reference evidence="8 9" key="1">
    <citation type="submission" date="2024-10" db="EMBL/GenBank/DDBJ databases">
        <title>Burkholderia semiarida in Mexico.</title>
        <authorList>
            <person name="Estrada P."/>
        </authorList>
    </citation>
    <scope>NUCLEOTIDE SEQUENCE [LARGE SCALE GENOMIC DNA]</scope>
    <source>
        <strain evidence="8 9">CLM7-1</strain>
    </source>
</reference>
<evidence type="ECO:0000256" key="1">
    <source>
        <dbReference type="ARBA" id="ARBA00004167"/>
    </source>
</evidence>
<proteinExistence type="predicted"/>
<feature type="compositionally biased region" description="Polar residues" evidence="5">
    <location>
        <begin position="1"/>
        <end position="13"/>
    </location>
</feature>
<evidence type="ECO:0000256" key="3">
    <source>
        <dbReference type="ARBA" id="ARBA00022989"/>
    </source>
</evidence>
<keyword evidence="4 6" id="KW-0472">Membrane</keyword>
<feature type="domain" description="Bacterial virulence protein VirB8" evidence="7">
    <location>
        <begin position="97"/>
        <end position="298"/>
    </location>
</feature>
<dbReference type="Proteomes" id="UP001609186">
    <property type="component" value="Unassembled WGS sequence"/>
</dbReference>
<evidence type="ECO:0000313" key="9">
    <source>
        <dbReference type="Proteomes" id="UP001609186"/>
    </source>
</evidence>
<protein>
    <submittedName>
        <fullName evidence="8">Type IV secretion system protein</fullName>
    </submittedName>
</protein>
<evidence type="ECO:0000256" key="5">
    <source>
        <dbReference type="SAM" id="MobiDB-lite"/>
    </source>
</evidence>
<dbReference type="InterPro" id="IPR007430">
    <property type="entry name" value="VirB8"/>
</dbReference>
<dbReference type="SUPFAM" id="SSF54427">
    <property type="entry name" value="NTF2-like"/>
    <property type="match status" value="1"/>
</dbReference>
<feature type="region of interest" description="Disordered" evidence="5">
    <location>
        <begin position="1"/>
        <end position="95"/>
    </location>
</feature>
<feature type="transmembrane region" description="Helical" evidence="6">
    <location>
        <begin position="109"/>
        <end position="129"/>
    </location>
</feature>
<evidence type="ECO:0000259" key="7">
    <source>
        <dbReference type="Pfam" id="PF04335"/>
    </source>
</evidence>
<dbReference type="Pfam" id="PF04335">
    <property type="entry name" value="VirB8"/>
    <property type="match status" value="1"/>
</dbReference>
<comment type="caution">
    <text evidence="8">The sequence shown here is derived from an EMBL/GenBank/DDBJ whole genome shotgun (WGS) entry which is preliminary data.</text>
</comment>
<feature type="compositionally biased region" description="Basic and acidic residues" evidence="5">
    <location>
        <begin position="47"/>
        <end position="65"/>
    </location>
</feature>
<evidence type="ECO:0000256" key="4">
    <source>
        <dbReference type="ARBA" id="ARBA00023136"/>
    </source>
</evidence>
<accession>A0ABW7LAW9</accession>
<gene>
    <name evidence="8" type="ORF">ACGTRS_28730</name>
</gene>
<dbReference type="RefSeq" id="WP_395131001.1">
    <property type="nucleotide sequence ID" value="NZ_JBIMPM010000050.1"/>
</dbReference>
<dbReference type="CDD" id="cd16424">
    <property type="entry name" value="VirB8"/>
    <property type="match status" value="1"/>
</dbReference>
<keyword evidence="3 6" id="KW-1133">Transmembrane helix</keyword>
<evidence type="ECO:0000313" key="8">
    <source>
        <dbReference type="EMBL" id="MFH5255222.1"/>
    </source>
</evidence>
<comment type="subcellular location">
    <subcellularLocation>
        <location evidence="1">Membrane</location>
        <topology evidence="1">Single-pass membrane protein</topology>
    </subcellularLocation>
</comment>
<keyword evidence="2 6" id="KW-0812">Transmembrane</keyword>
<evidence type="ECO:0000256" key="2">
    <source>
        <dbReference type="ARBA" id="ARBA00022692"/>
    </source>
</evidence>
<sequence length="310" mass="33707">MKRETLTPTTARLSSGRAPIRAGESDVPVQEAERPVPPVQPVARAAEAPERAETGGRRAEREAARAEVSSKLSGRFGAMKSKKATSAPADGDGPPVESYQAMRVSRARAWVLAIAAWPIAGLSIVGNVFQSANADYVPPVVLTIGADNHVQKSEIGTPEVILSKDAIIDGEIARYLTERFSLNRAFRDDMVRYVDLHSTPDVAAAFDHEMDVNNRDNPYYKLPQGVSRKVKDVRVRVFDREAKKGEATLVTVEDGPGADGKPTYWHVRFQYDVVKQALSPADRYINSTGFVMTAHQANTEPGPGNLTAAE</sequence>
<dbReference type="EMBL" id="JBIMPM010000050">
    <property type="protein sequence ID" value="MFH5255222.1"/>
    <property type="molecule type" value="Genomic_DNA"/>
</dbReference>
<keyword evidence="9" id="KW-1185">Reference proteome</keyword>
<dbReference type="Gene3D" id="3.10.450.230">
    <property type="entry name" value="VirB8 protein"/>
    <property type="match status" value="1"/>
</dbReference>